<dbReference type="Gene3D" id="3.30.420.10">
    <property type="entry name" value="Ribonuclease H-like superfamily/Ribonuclease H"/>
    <property type="match status" value="1"/>
</dbReference>
<dbReference type="InterPro" id="IPR012337">
    <property type="entry name" value="RNaseH-like_sf"/>
</dbReference>
<evidence type="ECO:0000259" key="1">
    <source>
        <dbReference type="Pfam" id="PF13456"/>
    </source>
</evidence>
<dbReference type="InterPro" id="IPR002156">
    <property type="entry name" value="RNaseH_domain"/>
</dbReference>
<dbReference type="Proteomes" id="UP000280104">
    <property type="component" value="Chromosome II"/>
</dbReference>
<dbReference type="GO" id="GO:0004523">
    <property type="term" value="F:RNA-DNA hybrid ribonuclease activity"/>
    <property type="evidence" value="ECO:0007669"/>
    <property type="project" value="InterPro"/>
</dbReference>
<accession>A0A7H4LFC6</accession>
<organism evidence="2 3">
    <name type="scientific">Triticum aestivum</name>
    <name type="common">Wheat</name>
    <dbReference type="NCBI Taxonomy" id="4565"/>
    <lineage>
        <taxon>Eukaryota</taxon>
        <taxon>Viridiplantae</taxon>
        <taxon>Streptophyta</taxon>
        <taxon>Embryophyta</taxon>
        <taxon>Tracheophyta</taxon>
        <taxon>Spermatophyta</taxon>
        <taxon>Magnoliopsida</taxon>
        <taxon>Liliopsida</taxon>
        <taxon>Poales</taxon>
        <taxon>Poaceae</taxon>
        <taxon>BOP clade</taxon>
        <taxon>Pooideae</taxon>
        <taxon>Triticodae</taxon>
        <taxon>Triticeae</taxon>
        <taxon>Triticinae</taxon>
        <taxon>Triticum</taxon>
    </lineage>
</organism>
<evidence type="ECO:0000313" key="2">
    <source>
        <dbReference type="EMBL" id="SPT17314.1"/>
    </source>
</evidence>
<dbReference type="GO" id="GO:0003676">
    <property type="term" value="F:nucleic acid binding"/>
    <property type="evidence" value="ECO:0007669"/>
    <property type="project" value="InterPro"/>
</dbReference>
<name>A0A7H4LFC6_WHEAT</name>
<dbReference type="AlphaFoldDB" id="A0A7H4LFC6"/>
<gene>
    <name evidence="2" type="ORF">CAMPLR22A2D_LOCUS1921</name>
</gene>
<evidence type="ECO:0000313" key="3">
    <source>
        <dbReference type="Proteomes" id="UP000280104"/>
    </source>
</evidence>
<dbReference type="PANTHER" id="PTHR48475">
    <property type="entry name" value="RIBONUCLEASE H"/>
    <property type="match status" value="1"/>
</dbReference>
<dbReference type="EMBL" id="LS480641">
    <property type="protein sequence ID" value="SPT17314.1"/>
    <property type="molecule type" value="Genomic_DNA"/>
</dbReference>
<dbReference type="InterPro" id="IPR036397">
    <property type="entry name" value="RNaseH_sf"/>
</dbReference>
<reference evidence="2 3" key="1">
    <citation type="submission" date="2018-05" db="EMBL/GenBank/DDBJ databases">
        <authorList>
            <person name="Thind KAUR A."/>
        </authorList>
    </citation>
    <scope>NUCLEOTIDE SEQUENCE [LARGE SCALE GENOMIC DNA]</scope>
</reference>
<dbReference type="PANTHER" id="PTHR48475:SF1">
    <property type="entry name" value="RNASE H TYPE-1 DOMAIN-CONTAINING PROTEIN"/>
    <property type="match status" value="1"/>
</dbReference>
<protein>
    <recommendedName>
        <fullName evidence="1">RNase H type-1 domain-containing protein</fullName>
    </recommendedName>
</protein>
<dbReference type="Pfam" id="PF13456">
    <property type="entry name" value="RVT_3"/>
    <property type="match status" value="1"/>
</dbReference>
<sequence length="137" mass="15232">MYFDGAFSLQGAGAGVLLVAPTGEHLKYVVEMHFPREMSTNDTAEYEGLLVGLRIAADLGVKKLIIRGDSQLVVRQVNKDYQSPLMEAYVDEVRKLEELFDGIQAEHVPRAETTSPITCRSVLHSSYLWNQVPFCSG</sequence>
<proteinExistence type="predicted"/>
<dbReference type="SUPFAM" id="SSF53098">
    <property type="entry name" value="Ribonuclease H-like"/>
    <property type="match status" value="1"/>
</dbReference>
<feature type="domain" description="RNase H type-1" evidence="1">
    <location>
        <begin position="3"/>
        <end position="111"/>
    </location>
</feature>
<dbReference type="CDD" id="cd09279">
    <property type="entry name" value="RNase_HI_like"/>
    <property type="match status" value="1"/>
</dbReference>